<dbReference type="Pfam" id="PF00512">
    <property type="entry name" value="HisKA"/>
    <property type="match status" value="1"/>
</dbReference>
<evidence type="ECO:0000256" key="8">
    <source>
        <dbReference type="ARBA" id="ARBA00022741"/>
    </source>
</evidence>
<comment type="caution">
    <text evidence="21">The sequence shown here is derived from an EMBL/GenBank/DDBJ whole genome shotgun (WGS) entry which is preliminary data.</text>
</comment>
<evidence type="ECO:0000256" key="7">
    <source>
        <dbReference type="ARBA" id="ARBA00022692"/>
    </source>
</evidence>
<dbReference type="Gene3D" id="3.30.450.40">
    <property type="match status" value="1"/>
</dbReference>
<feature type="domain" description="Response regulatory" evidence="18">
    <location>
        <begin position="811"/>
        <end position="935"/>
    </location>
</feature>
<evidence type="ECO:0000256" key="1">
    <source>
        <dbReference type="ARBA" id="ARBA00000085"/>
    </source>
</evidence>
<feature type="modified residue" description="4-aspartylphosphate" evidence="15">
    <location>
        <position position="860"/>
    </location>
</feature>
<dbReference type="SUPFAM" id="SSF47384">
    <property type="entry name" value="Homodimeric domain of signal transducing histidine kinase"/>
    <property type="match status" value="1"/>
</dbReference>
<dbReference type="GO" id="GO:0005524">
    <property type="term" value="F:ATP binding"/>
    <property type="evidence" value="ECO:0007669"/>
    <property type="project" value="UniProtKB-KW"/>
</dbReference>
<dbReference type="SMART" id="SM00091">
    <property type="entry name" value="PAS"/>
    <property type="match status" value="2"/>
</dbReference>
<evidence type="ECO:0000259" key="20">
    <source>
        <dbReference type="PROSITE" id="PS50113"/>
    </source>
</evidence>
<dbReference type="Pfam" id="PF02518">
    <property type="entry name" value="HATPase_c"/>
    <property type="match status" value="1"/>
</dbReference>
<dbReference type="CDD" id="cd17580">
    <property type="entry name" value="REC_2_DhkD-like"/>
    <property type="match status" value="1"/>
</dbReference>
<evidence type="ECO:0000256" key="15">
    <source>
        <dbReference type="PROSITE-ProRule" id="PRU00169"/>
    </source>
</evidence>
<dbReference type="PROSITE" id="PS50110">
    <property type="entry name" value="RESPONSE_REGULATORY"/>
    <property type="match status" value="1"/>
</dbReference>
<comment type="subcellular location">
    <subcellularLocation>
        <location evidence="2">Membrane</location>
        <topology evidence="2">Multi-pass membrane protein</topology>
    </subcellularLocation>
</comment>
<dbReference type="InterPro" id="IPR003661">
    <property type="entry name" value="HisK_dim/P_dom"/>
</dbReference>
<dbReference type="InterPro" id="IPR013656">
    <property type="entry name" value="PAS_4"/>
</dbReference>
<dbReference type="Pfam" id="PF13426">
    <property type="entry name" value="PAS_9"/>
    <property type="match status" value="1"/>
</dbReference>
<dbReference type="InterPro" id="IPR003594">
    <property type="entry name" value="HATPase_dom"/>
</dbReference>
<name>A0A7C3PS35_9CYAN</name>
<dbReference type="PROSITE" id="PS50113">
    <property type="entry name" value="PAC"/>
    <property type="match status" value="1"/>
</dbReference>
<dbReference type="Gene3D" id="3.40.50.2300">
    <property type="match status" value="1"/>
</dbReference>
<dbReference type="InterPro" id="IPR000700">
    <property type="entry name" value="PAS-assoc_C"/>
</dbReference>
<dbReference type="SUPFAM" id="SSF55781">
    <property type="entry name" value="GAF domain-like"/>
    <property type="match status" value="1"/>
</dbReference>
<feature type="transmembrane region" description="Helical" evidence="16">
    <location>
        <begin position="34"/>
        <end position="52"/>
    </location>
</feature>
<dbReference type="SMART" id="SM00448">
    <property type="entry name" value="REC"/>
    <property type="match status" value="1"/>
</dbReference>
<dbReference type="FunFam" id="3.30.565.10:FF:000010">
    <property type="entry name" value="Sensor histidine kinase RcsC"/>
    <property type="match status" value="1"/>
</dbReference>
<dbReference type="PRINTS" id="PR00344">
    <property type="entry name" value="BCTRLSENSOR"/>
</dbReference>
<dbReference type="Pfam" id="PF13493">
    <property type="entry name" value="DUF4118"/>
    <property type="match status" value="1"/>
</dbReference>
<dbReference type="InterPro" id="IPR005467">
    <property type="entry name" value="His_kinase_dom"/>
</dbReference>
<keyword evidence="10" id="KW-0067">ATP-binding</keyword>
<comment type="catalytic activity">
    <reaction evidence="1">
        <text>ATP + protein L-histidine = ADP + protein N-phospho-L-histidine.</text>
        <dbReference type="EC" id="2.7.13.3"/>
    </reaction>
</comment>
<dbReference type="Gene3D" id="1.10.287.130">
    <property type="match status" value="1"/>
</dbReference>
<evidence type="ECO:0000259" key="19">
    <source>
        <dbReference type="PROSITE" id="PS50112"/>
    </source>
</evidence>
<dbReference type="EC" id="2.7.13.3" evidence="4"/>
<dbReference type="GO" id="GO:0000155">
    <property type="term" value="F:phosphorelay sensor kinase activity"/>
    <property type="evidence" value="ECO:0007669"/>
    <property type="project" value="InterPro"/>
</dbReference>
<dbReference type="NCBIfam" id="TIGR00229">
    <property type="entry name" value="sensory_box"/>
    <property type="match status" value="2"/>
</dbReference>
<dbReference type="SMART" id="SM00065">
    <property type="entry name" value="GAF"/>
    <property type="match status" value="1"/>
</dbReference>
<evidence type="ECO:0000259" key="18">
    <source>
        <dbReference type="PROSITE" id="PS50110"/>
    </source>
</evidence>
<evidence type="ECO:0000259" key="17">
    <source>
        <dbReference type="PROSITE" id="PS50109"/>
    </source>
</evidence>
<keyword evidence="7 16" id="KW-0812">Transmembrane</keyword>
<keyword evidence="8" id="KW-0547">Nucleotide-binding</keyword>
<dbReference type="InterPro" id="IPR003018">
    <property type="entry name" value="GAF"/>
</dbReference>
<keyword evidence="13 16" id="KW-0472">Membrane</keyword>
<dbReference type="SMART" id="SM00387">
    <property type="entry name" value="HATPase_c"/>
    <property type="match status" value="1"/>
</dbReference>
<evidence type="ECO:0000256" key="5">
    <source>
        <dbReference type="ARBA" id="ARBA00022553"/>
    </source>
</evidence>
<dbReference type="PROSITE" id="PS50112">
    <property type="entry name" value="PAS"/>
    <property type="match status" value="1"/>
</dbReference>
<dbReference type="SMART" id="SM00388">
    <property type="entry name" value="HisKA"/>
    <property type="match status" value="1"/>
</dbReference>
<dbReference type="PROSITE" id="PS50109">
    <property type="entry name" value="HIS_KIN"/>
    <property type="match status" value="1"/>
</dbReference>
<dbReference type="CDD" id="cd00130">
    <property type="entry name" value="PAS"/>
    <property type="match status" value="1"/>
</dbReference>
<evidence type="ECO:0000256" key="14">
    <source>
        <dbReference type="ARBA" id="ARBA00074306"/>
    </source>
</evidence>
<proteinExistence type="inferred from homology"/>
<dbReference type="GO" id="GO:0016020">
    <property type="term" value="C:membrane"/>
    <property type="evidence" value="ECO:0007669"/>
    <property type="project" value="UniProtKB-SubCell"/>
</dbReference>
<keyword evidence="9" id="KW-0418">Kinase</keyword>
<accession>A0A7C3PS35</accession>
<dbReference type="PANTHER" id="PTHR43547:SF2">
    <property type="entry name" value="HYBRID SIGNAL TRANSDUCTION HISTIDINE KINASE C"/>
    <property type="match status" value="1"/>
</dbReference>
<feature type="transmembrane region" description="Helical" evidence="16">
    <location>
        <begin position="57"/>
        <end position="74"/>
    </location>
</feature>
<sequence length="942" mass="104309">MLKLKSFAQDAASAILVVTTALLLMRGLDPWLEMTQTPFLLFFGAVPFVALYRGRQAGIVATVLSALIANYFFIPPLKSFSLDLISLSRVLIFLFEGTTISILIGALRSAQRQTKDSLRQLKASEAKLRRLADSNIIGLVSADIYGAITEANDAFLNSLGFTREDLANGRVRWDEMTPADLKPLDIPAYEELVTQGRNTPYEKAFIGKQGQRVPVVVGTALLENDPEQVISFILDVSERKRTEQRLAVQYAVARALADAATLTDAIPQVLQSLCESLGWQISFFWKFNPQTNRLHYLDSWHLPNLEVDSLVKANQETSFTQGAGLPGRIWASGKASWIASITKDPNFPRKAIALEHGLHSVFGFPISVENEMLGVIECFSTSYQEPDDDLLHLMRAIGSQIGQFMERKQTEEELQASQALFQSFMNYSPANAYIKDESGRYLYVNRRIETTFNRPLLDWLDKTDFDFFPDEAAEAIRASDLVVLQTGQATQITEKIPFTDGDHYYLSFKFPLQDVAGQRLLAGMSVDITDRKQAEAEREQLLAREKAARADAEAANRIKDEFLAVLSHELRTPLNPILGWSRLLRTGKLNQQKTEYALETIERNTKLQIQLIDDLLDISRILRGKLSLNVAPMDLALIIEAAKETISLAAEAKSIQIQVELEPVSKMIMGDFNRLQQVVWNLLSNAVKFTPSGGQIQVRLEYGQDFARMTVKDTGKGINSDFLPYVFEYFRQADSSTTRKFGGLGLGLAIARQIVDLHGGSIKVESAGEGQGATFIVTLPLQKGVGKQDWKSSDKQLGLDAANPQPLADLCILIIDDEVDNLDLAQFVLEGAGATVISSTSAVKALQLLAQVKPDILISDIGMPDMDGYTLLRHIKELFEGEHASAMGQVMPKAIALTAYAGDFNAQQALKAGFQRHVAKPIDPQELIKTITTLMHSSEGKG</sequence>
<evidence type="ECO:0000313" key="21">
    <source>
        <dbReference type="EMBL" id="HFN00278.1"/>
    </source>
</evidence>
<dbReference type="InterPro" id="IPR000014">
    <property type="entry name" value="PAS"/>
</dbReference>
<feature type="domain" description="PAS" evidence="19">
    <location>
        <begin position="124"/>
        <end position="196"/>
    </location>
</feature>
<evidence type="ECO:0000256" key="13">
    <source>
        <dbReference type="ARBA" id="ARBA00023136"/>
    </source>
</evidence>
<organism evidence="21">
    <name type="scientific">Oscillatoriales cyanobacterium SpSt-418</name>
    <dbReference type="NCBI Taxonomy" id="2282169"/>
    <lineage>
        <taxon>Bacteria</taxon>
        <taxon>Bacillati</taxon>
        <taxon>Cyanobacteriota</taxon>
        <taxon>Cyanophyceae</taxon>
        <taxon>Oscillatoriophycideae</taxon>
        <taxon>Oscillatoriales</taxon>
    </lineage>
</organism>
<evidence type="ECO:0000256" key="4">
    <source>
        <dbReference type="ARBA" id="ARBA00012438"/>
    </source>
</evidence>
<evidence type="ECO:0000256" key="12">
    <source>
        <dbReference type="ARBA" id="ARBA00023012"/>
    </source>
</evidence>
<dbReference type="SUPFAM" id="SSF55785">
    <property type="entry name" value="PYP-like sensor domain (PAS domain)"/>
    <property type="match status" value="2"/>
</dbReference>
<dbReference type="Pfam" id="PF08448">
    <property type="entry name" value="PAS_4"/>
    <property type="match status" value="1"/>
</dbReference>
<comment type="similarity">
    <text evidence="3">In the N-terminal section; belongs to the phytochrome family.</text>
</comment>
<dbReference type="InterPro" id="IPR038318">
    <property type="entry name" value="KdpD_sf"/>
</dbReference>
<dbReference type="EMBL" id="DSRU01000314">
    <property type="protein sequence ID" value="HFN00278.1"/>
    <property type="molecule type" value="Genomic_DNA"/>
</dbReference>
<dbReference type="InterPro" id="IPR011006">
    <property type="entry name" value="CheY-like_superfamily"/>
</dbReference>
<evidence type="ECO:0000256" key="3">
    <source>
        <dbReference type="ARBA" id="ARBA00006402"/>
    </source>
</evidence>
<dbReference type="SUPFAM" id="SSF55874">
    <property type="entry name" value="ATPase domain of HSP90 chaperone/DNA topoisomerase II/histidine kinase"/>
    <property type="match status" value="1"/>
</dbReference>
<evidence type="ECO:0000256" key="2">
    <source>
        <dbReference type="ARBA" id="ARBA00004141"/>
    </source>
</evidence>
<dbReference type="FunFam" id="1.10.287.130:FF:000004">
    <property type="entry name" value="Ethylene receptor 1"/>
    <property type="match status" value="1"/>
</dbReference>
<dbReference type="InterPro" id="IPR036097">
    <property type="entry name" value="HisK_dim/P_sf"/>
</dbReference>
<keyword evidence="11 16" id="KW-1133">Transmembrane helix</keyword>
<dbReference type="InterPro" id="IPR036890">
    <property type="entry name" value="HATPase_C_sf"/>
</dbReference>
<dbReference type="Gene3D" id="3.30.450.20">
    <property type="entry name" value="PAS domain"/>
    <property type="match status" value="2"/>
</dbReference>
<dbReference type="SUPFAM" id="SSF52172">
    <property type="entry name" value="CheY-like"/>
    <property type="match status" value="1"/>
</dbReference>
<dbReference type="CDD" id="cd00082">
    <property type="entry name" value="HisKA"/>
    <property type="match status" value="1"/>
</dbReference>
<feature type="domain" description="PAC" evidence="20">
    <location>
        <begin position="490"/>
        <end position="540"/>
    </location>
</feature>
<dbReference type="Gene3D" id="1.20.120.620">
    <property type="entry name" value="Backbone structure of the membrane domain of e. Coli histidine kinase receptor kdpd"/>
    <property type="match status" value="1"/>
</dbReference>
<dbReference type="CDD" id="cd16922">
    <property type="entry name" value="HATPase_EvgS-ArcB-TorS-like"/>
    <property type="match status" value="1"/>
</dbReference>
<evidence type="ECO:0000256" key="10">
    <source>
        <dbReference type="ARBA" id="ARBA00022840"/>
    </source>
</evidence>
<dbReference type="InterPro" id="IPR025201">
    <property type="entry name" value="KdpD_TM"/>
</dbReference>
<keyword evidence="12" id="KW-0902">Two-component regulatory system</keyword>
<evidence type="ECO:0000256" key="11">
    <source>
        <dbReference type="ARBA" id="ARBA00022989"/>
    </source>
</evidence>
<dbReference type="Gene3D" id="3.30.565.10">
    <property type="entry name" value="Histidine kinase-like ATPase, C-terminal domain"/>
    <property type="match status" value="1"/>
</dbReference>
<dbReference type="Pfam" id="PF00072">
    <property type="entry name" value="Response_reg"/>
    <property type="match status" value="1"/>
</dbReference>
<keyword evidence="6" id="KW-0808">Transferase</keyword>
<dbReference type="PANTHER" id="PTHR43547">
    <property type="entry name" value="TWO-COMPONENT HISTIDINE KINASE"/>
    <property type="match status" value="1"/>
</dbReference>
<reference evidence="21" key="1">
    <citation type="journal article" date="2020" name="mSystems">
        <title>Genome- and Community-Level Interaction Insights into Carbon Utilization and Element Cycling Functions of Hydrothermarchaeota in Hydrothermal Sediment.</title>
        <authorList>
            <person name="Zhou Z."/>
            <person name="Liu Y."/>
            <person name="Xu W."/>
            <person name="Pan J."/>
            <person name="Luo Z.H."/>
            <person name="Li M."/>
        </authorList>
    </citation>
    <scope>NUCLEOTIDE SEQUENCE [LARGE SCALE GENOMIC DNA]</scope>
    <source>
        <strain evidence="21">SpSt-418</strain>
    </source>
</reference>
<gene>
    <name evidence="21" type="ORF">ENR64_21545</name>
</gene>
<dbReference type="AlphaFoldDB" id="A0A7C3PS35"/>
<evidence type="ECO:0000256" key="6">
    <source>
        <dbReference type="ARBA" id="ARBA00022679"/>
    </source>
</evidence>
<dbReference type="InterPro" id="IPR029016">
    <property type="entry name" value="GAF-like_dom_sf"/>
</dbReference>
<dbReference type="InterPro" id="IPR004358">
    <property type="entry name" value="Sig_transdc_His_kin-like_C"/>
</dbReference>
<evidence type="ECO:0000256" key="9">
    <source>
        <dbReference type="ARBA" id="ARBA00022777"/>
    </source>
</evidence>
<keyword evidence="5 15" id="KW-0597">Phosphoprotein</keyword>
<dbReference type="InterPro" id="IPR001789">
    <property type="entry name" value="Sig_transdc_resp-reg_receiver"/>
</dbReference>
<evidence type="ECO:0000256" key="16">
    <source>
        <dbReference type="SAM" id="Phobius"/>
    </source>
</evidence>
<dbReference type="Pfam" id="PF13185">
    <property type="entry name" value="GAF_2"/>
    <property type="match status" value="1"/>
</dbReference>
<feature type="domain" description="Histidine kinase" evidence="17">
    <location>
        <begin position="565"/>
        <end position="783"/>
    </location>
</feature>
<dbReference type="InterPro" id="IPR035965">
    <property type="entry name" value="PAS-like_dom_sf"/>
</dbReference>
<protein>
    <recommendedName>
        <fullName evidence="14">Circadian input-output histidine kinase CikA</fullName>
        <ecNumber evidence="4">2.7.13.3</ecNumber>
    </recommendedName>
</protein>